<dbReference type="STRING" id="38772.ENSGAGP00000021430"/>
<comment type="catalytic activity">
    <reaction evidence="6">
        <text>ssDNA + n NTP = ssDNA/pppN(pN)n-1 hybrid + (n-1) diphosphate.</text>
        <dbReference type="EC" id="2.7.7.102"/>
    </reaction>
</comment>
<organism evidence="10 11">
    <name type="scientific">Gopherus agassizii</name>
    <name type="common">Agassiz's desert tortoise</name>
    <dbReference type="NCBI Taxonomy" id="38772"/>
    <lineage>
        <taxon>Eukaryota</taxon>
        <taxon>Metazoa</taxon>
        <taxon>Chordata</taxon>
        <taxon>Craniata</taxon>
        <taxon>Vertebrata</taxon>
        <taxon>Euteleostomi</taxon>
        <taxon>Archelosauria</taxon>
        <taxon>Testudinata</taxon>
        <taxon>Testudines</taxon>
        <taxon>Cryptodira</taxon>
        <taxon>Durocryptodira</taxon>
        <taxon>Testudinoidea</taxon>
        <taxon>Testudinidae</taxon>
        <taxon>Gopherus</taxon>
    </lineage>
</organism>
<evidence type="ECO:0000256" key="3">
    <source>
        <dbReference type="ARBA" id="ARBA00022478"/>
    </source>
</evidence>
<reference evidence="11" key="1">
    <citation type="journal article" date="2017" name="PLoS ONE">
        <title>The Agassiz's desert tortoise genome provides a resource for the conservation of a threatened species.</title>
        <authorList>
            <person name="Tollis M."/>
            <person name="DeNardo D.F."/>
            <person name="Cornelius J.A."/>
            <person name="Dolby G.A."/>
            <person name="Edwards T."/>
            <person name="Henen B.T."/>
            <person name="Karl A.E."/>
            <person name="Murphy R.W."/>
            <person name="Kusumi K."/>
        </authorList>
    </citation>
    <scope>NUCLEOTIDE SEQUENCE [LARGE SCALE GENOMIC DNA]</scope>
</reference>
<name>A0A452I1R8_9SAUR</name>
<dbReference type="GO" id="GO:0003682">
    <property type="term" value="F:chromatin binding"/>
    <property type="evidence" value="ECO:0007669"/>
    <property type="project" value="TreeGrafter"/>
</dbReference>
<evidence type="ECO:0000313" key="11">
    <source>
        <dbReference type="Proteomes" id="UP000291020"/>
    </source>
</evidence>
<feature type="region of interest" description="Disordered" evidence="9">
    <location>
        <begin position="407"/>
        <end position="426"/>
    </location>
</feature>
<dbReference type="Ensembl" id="ENSGAGT00000024410.1">
    <property type="protein sequence ID" value="ENSGAGP00000021430.1"/>
    <property type="gene ID" value="ENSGAGG00000015737.1"/>
</dbReference>
<evidence type="ECO:0000256" key="6">
    <source>
        <dbReference type="ARBA" id="ARBA00044677"/>
    </source>
</evidence>
<keyword evidence="4" id="KW-0808">Transferase</keyword>
<sequence>MRAGLDVRWTRPFARPRPRLTVGGGGHRAAAGSNAARRALSAGLVGESIPPCGQMKRKWEERLKNVDELASRYKRKPLCPVYRPQLSKIWQPCSVWKLFHRQAQAFNYAKTCKEDVHVFALEMNTEDGQRYYLVTTYTEFWFYYNKEQKTNLMHCYEVIPEKAVCKLYFDLEFYKPVNPEADGKKMIAKLIELVSKKLEELYGVKCSIEDVLNLDSSTDEKFSHHLIFLLYKTAFKDNIHVGNFVKTVLQPAVVLTENKADALILEEGADSVASQSSKATVEIDGTVVNLGAVKEASGKWQSNMHKTLENGKLQQKENLDLSFLVVNDKEGGKQLVIDLGVYTKNRNFRLYKSSKAGKHVTLKIAEDNKFVPKPQKNISVEEQYFLSSLVCNIRFSEIERALTCDSPEGKEKMPKQTDRRVASSTSDPIEGYQYSPYPEIDCFVLSLVNKEDNHGGIRRWNYFSLEELLVYDISRYRWCKNIGRAHKSNNIMILVDLKKEVYYQKCYDPVCRAKNFKSESIPLPPEICLPFLFKEEEYVLLMDEWGNIEEKEKSPNLTDFSERTSLRMHQENTESPDKLCSNTEWDNVTDDAYFLEVIEDAELAEAADNNLTKQNYDLEEIPDELLIEVLRKQEVCGNKAYN</sequence>
<comment type="similarity">
    <text evidence="1">Belongs to the eukaryotic-type primase small subunit family.</text>
</comment>
<dbReference type="GO" id="GO:0005759">
    <property type="term" value="C:mitochondrial matrix"/>
    <property type="evidence" value="ECO:0007669"/>
    <property type="project" value="TreeGrafter"/>
</dbReference>
<proteinExistence type="inferred from homology"/>
<dbReference type="Pfam" id="PF03121">
    <property type="entry name" value="Herpes_UL52"/>
    <property type="match status" value="1"/>
</dbReference>
<accession>A0A452I1R8</accession>
<keyword evidence="11" id="KW-1185">Reference proteome</keyword>
<dbReference type="PANTHER" id="PTHR31399">
    <property type="entry name" value="DNA-DIRECTED PRIMASE / POLYMERASE PROTEIN"/>
    <property type="match status" value="1"/>
</dbReference>
<feature type="compositionally biased region" description="Basic and acidic residues" evidence="9">
    <location>
        <begin position="407"/>
        <end position="421"/>
    </location>
</feature>
<reference evidence="10" key="2">
    <citation type="submission" date="2025-08" db="UniProtKB">
        <authorList>
            <consortium name="Ensembl"/>
        </authorList>
    </citation>
    <scope>IDENTIFICATION</scope>
</reference>
<dbReference type="GO" id="GO:0005634">
    <property type="term" value="C:nucleus"/>
    <property type="evidence" value="ECO:0007669"/>
    <property type="project" value="TreeGrafter"/>
</dbReference>
<keyword evidence="4" id="KW-0239">DNA-directed DNA polymerase</keyword>
<dbReference type="GO" id="GO:0003887">
    <property type="term" value="F:DNA-directed DNA polymerase activity"/>
    <property type="evidence" value="ECO:0007669"/>
    <property type="project" value="UniProtKB-KW"/>
</dbReference>
<comment type="catalytic activity">
    <reaction evidence="8">
        <text>DNA(n) + a 2'-deoxyribonucleoside 5'-triphosphate = DNA(n+1) + diphosphate</text>
        <dbReference type="Rhea" id="RHEA:22508"/>
        <dbReference type="Rhea" id="RHEA-COMP:17339"/>
        <dbReference type="Rhea" id="RHEA-COMP:17340"/>
        <dbReference type="ChEBI" id="CHEBI:33019"/>
        <dbReference type="ChEBI" id="CHEBI:61560"/>
        <dbReference type="ChEBI" id="CHEBI:173112"/>
        <dbReference type="EC" id="2.7.7.7"/>
    </reaction>
    <physiologicalReaction direction="left-to-right" evidence="8">
        <dbReference type="Rhea" id="RHEA:22509"/>
    </physiologicalReaction>
</comment>
<dbReference type="EC" id="2.7.7.7" evidence="2"/>
<dbReference type="PANTHER" id="PTHR31399:SF0">
    <property type="entry name" value="DNA-DIRECTED PRIMASE_POLYMERASE PROTEIN"/>
    <property type="match status" value="1"/>
</dbReference>
<evidence type="ECO:0000256" key="4">
    <source>
        <dbReference type="ARBA" id="ARBA00022932"/>
    </source>
</evidence>
<keyword evidence="3" id="KW-0240">DNA-directed RNA polymerase</keyword>
<dbReference type="GO" id="GO:0031297">
    <property type="term" value="P:replication fork processing"/>
    <property type="evidence" value="ECO:0007669"/>
    <property type="project" value="TreeGrafter"/>
</dbReference>
<dbReference type="CDD" id="cd22256">
    <property type="entry name" value="PrimPol_RBD"/>
    <property type="match status" value="1"/>
</dbReference>
<dbReference type="GO" id="GO:0042276">
    <property type="term" value="P:error-prone translesion synthesis"/>
    <property type="evidence" value="ECO:0007669"/>
    <property type="project" value="InterPro"/>
</dbReference>
<evidence type="ECO:0000256" key="1">
    <source>
        <dbReference type="ARBA" id="ARBA00009762"/>
    </source>
</evidence>
<keyword evidence="3" id="KW-0804">Transcription</keyword>
<dbReference type="GO" id="GO:0006264">
    <property type="term" value="P:mitochondrial DNA replication"/>
    <property type="evidence" value="ECO:0007669"/>
    <property type="project" value="TreeGrafter"/>
</dbReference>
<evidence type="ECO:0000256" key="7">
    <source>
        <dbReference type="ARBA" id="ARBA00044768"/>
    </source>
</evidence>
<evidence type="ECO:0000313" key="10">
    <source>
        <dbReference type="Ensembl" id="ENSGAGP00000021430.1"/>
    </source>
</evidence>
<dbReference type="EC" id="2.7.7.102" evidence="7"/>
<reference evidence="10" key="3">
    <citation type="submission" date="2025-09" db="UniProtKB">
        <authorList>
            <consortium name="Ensembl"/>
        </authorList>
    </citation>
    <scope>IDENTIFICATION</scope>
</reference>
<evidence type="ECO:0000256" key="5">
    <source>
        <dbReference type="ARBA" id="ARBA00026139"/>
    </source>
</evidence>
<dbReference type="AlphaFoldDB" id="A0A452I1R8"/>
<dbReference type="GO" id="GO:0000428">
    <property type="term" value="C:DNA-directed RNA polymerase complex"/>
    <property type="evidence" value="ECO:0007669"/>
    <property type="project" value="UniProtKB-KW"/>
</dbReference>
<evidence type="ECO:0000256" key="2">
    <source>
        <dbReference type="ARBA" id="ARBA00012417"/>
    </source>
</evidence>
<evidence type="ECO:0000256" key="8">
    <source>
        <dbReference type="ARBA" id="ARBA00047303"/>
    </source>
</evidence>
<evidence type="ECO:0000256" key="9">
    <source>
        <dbReference type="SAM" id="MobiDB-lite"/>
    </source>
</evidence>
<keyword evidence="4" id="KW-0548">Nucleotidyltransferase</keyword>
<dbReference type="Proteomes" id="UP000291020">
    <property type="component" value="Unassembled WGS sequence"/>
</dbReference>
<protein>
    <recommendedName>
        <fullName evidence="5">DNA-directed primase/polymerase protein</fullName>
        <ecNumber evidence="7">2.7.7.102</ecNumber>
        <ecNumber evidence="2">2.7.7.7</ecNumber>
    </recommendedName>
</protein>
<dbReference type="InterPro" id="IPR044917">
    <property type="entry name" value="PRIMPOL"/>
</dbReference>
<dbReference type="GO" id="GO:0009411">
    <property type="term" value="P:response to UV"/>
    <property type="evidence" value="ECO:0007669"/>
    <property type="project" value="TreeGrafter"/>
</dbReference>